<evidence type="ECO:0000313" key="1">
    <source>
        <dbReference type="EMBL" id="KAG2982976.1"/>
    </source>
</evidence>
<dbReference type="EMBL" id="RCML01000268">
    <property type="protein sequence ID" value="KAG2982976.1"/>
    <property type="molecule type" value="Genomic_DNA"/>
</dbReference>
<evidence type="ECO:0000313" key="2">
    <source>
        <dbReference type="Proteomes" id="UP000697107"/>
    </source>
</evidence>
<comment type="caution">
    <text evidence="1">The sequence shown here is derived from an EMBL/GenBank/DDBJ whole genome shotgun (WGS) entry which is preliminary data.</text>
</comment>
<accession>A0A8T1KUN7</accession>
<gene>
    <name evidence="1" type="ORF">PC118_g9694</name>
</gene>
<reference evidence="1" key="1">
    <citation type="submission" date="2018-10" db="EMBL/GenBank/DDBJ databases">
        <title>Effector identification in a new, highly contiguous assembly of the strawberry crown rot pathogen Phytophthora cactorum.</title>
        <authorList>
            <person name="Armitage A.D."/>
            <person name="Nellist C.F."/>
            <person name="Bates H."/>
            <person name="Vickerstaff R.J."/>
            <person name="Harrison R.J."/>
        </authorList>
    </citation>
    <scope>NUCLEOTIDE SEQUENCE</scope>
    <source>
        <strain evidence="1">P415</strain>
    </source>
</reference>
<sequence length="108" mass="12064">MLRRAFGLSACELSILLLFRPCGSIDRFPAAVVSVPPLSALLKVSSVHAVRFVCTSCNPSPETEGRWPPNWMQCRCLCAANRPDWGLEYLVECSGDRQFEYVQLIKTS</sequence>
<dbReference type="Proteomes" id="UP000697107">
    <property type="component" value="Unassembled WGS sequence"/>
</dbReference>
<proteinExistence type="predicted"/>
<dbReference type="AlphaFoldDB" id="A0A8T1KUN7"/>
<organism evidence="1 2">
    <name type="scientific">Phytophthora cactorum</name>
    <dbReference type="NCBI Taxonomy" id="29920"/>
    <lineage>
        <taxon>Eukaryota</taxon>
        <taxon>Sar</taxon>
        <taxon>Stramenopiles</taxon>
        <taxon>Oomycota</taxon>
        <taxon>Peronosporomycetes</taxon>
        <taxon>Peronosporales</taxon>
        <taxon>Peronosporaceae</taxon>
        <taxon>Phytophthora</taxon>
    </lineage>
</organism>
<protein>
    <submittedName>
        <fullName evidence="1">Uncharacterized protein</fullName>
    </submittedName>
</protein>
<name>A0A8T1KUN7_9STRA</name>